<name>A0A8S5N7M6_9CAUD</name>
<proteinExistence type="predicted"/>
<reference evidence="1" key="1">
    <citation type="journal article" date="2021" name="Proc. Natl. Acad. Sci. U.S.A.">
        <title>A Catalog of Tens of Thousands of Viruses from Human Metagenomes Reveals Hidden Associations with Chronic Diseases.</title>
        <authorList>
            <person name="Tisza M.J."/>
            <person name="Buck C.B."/>
        </authorList>
    </citation>
    <scope>NUCLEOTIDE SEQUENCE</scope>
    <source>
        <strain evidence="1">CtiBE32</strain>
    </source>
</reference>
<organism evidence="1">
    <name type="scientific">Myoviridae sp. ctiBE32</name>
    <dbReference type="NCBI Taxonomy" id="2826685"/>
    <lineage>
        <taxon>Viruses</taxon>
        <taxon>Duplodnaviria</taxon>
        <taxon>Heunggongvirae</taxon>
        <taxon>Uroviricota</taxon>
        <taxon>Caudoviricetes</taxon>
    </lineage>
</organism>
<dbReference type="EMBL" id="BK015088">
    <property type="protein sequence ID" value="DAD90500.1"/>
    <property type="molecule type" value="Genomic_DNA"/>
</dbReference>
<evidence type="ECO:0000313" key="1">
    <source>
        <dbReference type="EMBL" id="DAD90500.1"/>
    </source>
</evidence>
<accession>A0A8S5N7M6</accession>
<sequence length="53" mass="6068">MTKAAIARKSGMERPTLCNRLKGRGHFCDTEIMGLTKALRLTRAERDKIFFVQ</sequence>
<protein>
    <submittedName>
        <fullName evidence="1">Uncharacterized protein</fullName>
    </submittedName>
</protein>